<reference evidence="1" key="1">
    <citation type="submission" date="2017-04" db="EMBL/GenBank/DDBJ databases">
        <authorList>
            <person name="Varghese N."/>
            <person name="Submissions S."/>
        </authorList>
    </citation>
    <scope>NUCLEOTIDE SEQUENCE</scope>
    <source>
        <strain evidence="1">WTE2008</strain>
    </source>
</reference>
<dbReference type="Proteomes" id="UP000192328">
    <property type="component" value="Unassembled WGS sequence"/>
</dbReference>
<accession>A0AC61PHY4</accession>
<evidence type="ECO:0000313" key="1">
    <source>
        <dbReference type="EMBL" id="SMC36875.1"/>
    </source>
</evidence>
<dbReference type="EMBL" id="FWXZ01000001">
    <property type="protein sequence ID" value="SMC36875.1"/>
    <property type="molecule type" value="Genomic_DNA"/>
</dbReference>
<comment type="caution">
    <text evidence="1">The sequence shown here is derived from an EMBL/GenBank/DDBJ whole genome shotgun (WGS) entry which is preliminary data.</text>
</comment>
<keyword evidence="2" id="KW-1185">Reference proteome</keyword>
<gene>
    <name evidence="1" type="ORF">SAMN06297397_0350</name>
</gene>
<name>A0AC61PHY4_9FIRM</name>
<evidence type="ECO:0000313" key="2">
    <source>
        <dbReference type="Proteomes" id="UP000192328"/>
    </source>
</evidence>
<proteinExistence type="predicted"/>
<organism evidence="1 2">
    <name type="scientific">Aristaeella lactis</name>
    <dbReference type="NCBI Taxonomy" id="3046383"/>
    <lineage>
        <taxon>Bacteria</taxon>
        <taxon>Bacillati</taxon>
        <taxon>Bacillota</taxon>
        <taxon>Clostridia</taxon>
        <taxon>Eubacteriales</taxon>
        <taxon>Aristaeellaceae</taxon>
        <taxon>Aristaeella</taxon>
    </lineage>
</organism>
<protein>
    <submittedName>
        <fullName evidence="1">Transcriptional attenuator, LytR family</fullName>
    </submittedName>
</protein>
<sequence length="393" mass="44482">MRKLFALILVLTLLPLIPVFAENTAPAEPSVTLSPEEWVKQHVDENTPLSIEVVPYDELPPVVEGQHHYLLLCIDQWVRDARPDGIGVPKYATGGRKDMYGNTDGIVLLTLDTRAHRIMLTSFIRDALIKKTNLEESSGEDKYGRINRVYNDYGPEVLCRIISQHIGVRVEKYILFTFKQIANIVDYLGGVEIELNEAEIAALKYTVLRGTVTDPNGHDLQSGGHHPAGVYTFKTTEWAEKQNRVTEANQKDDASKVVKRTGGCSAVLYMRIRKFGGGGDFMRTQRARTVLSLLADKCRTMTWEDAKALANNILENNNKTNMNLDDMIQAAEYAFSLRQCTIEELRIPMEGAVRSHHYAGMATQEVNWPYCREQMYDYLQNSFLVADDDDLDF</sequence>